<comment type="caution">
    <text evidence="5">The sequence shown here is derived from an EMBL/GenBank/DDBJ whole genome shotgun (WGS) entry which is preliminary data.</text>
</comment>
<comment type="subcellular location">
    <subcellularLocation>
        <location evidence="1">Cytoplasm</location>
    </subcellularLocation>
</comment>
<dbReference type="SUPFAM" id="SSF52833">
    <property type="entry name" value="Thioredoxin-like"/>
    <property type="match status" value="1"/>
</dbReference>
<protein>
    <recommendedName>
        <fullName evidence="7">Glutaredoxin domain-containing protein</fullName>
    </recommendedName>
</protein>
<dbReference type="GO" id="GO:0005737">
    <property type="term" value="C:cytoplasm"/>
    <property type="evidence" value="ECO:0007669"/>
    <property type="project" value="UniProtKB-SubCell"/>
</dbReference>
<evidence type="ECO:0000256" key="2">
    <source>
        <dbReference type="ARBA" id="ARBA00007568"/>
    </source>
</evidence>
<dbReference type="PROSITE" id="PS51354">
    <property type="entry name" value="GLUTAREDOXIN_2"/>
    <property type="match status" value="1"/>
</dbReference>
<dbReference type="AlphaFoldDB" id="A0A8T2QEQ4"/>
<dbReference type="EMBL" id="CM035440">
    <property type="protein sequence ID" value="KAH7282572.1"/>
    <property type="molecule type" value="Genomic_DNA"/>
</dbReference>
<dbReference type="OrthoDB" id="418495at2759"/>
<proteinExistence type="inferred from homology"/>
<gene>
    <name evidence="5" type="ORF">KP509_35G037300</name>
</gene>
<dbReference type="NCBIfam" id="TIGR02189">
    <property type="entry name" value="GlrX-like_plant"/>
    <property type="match status" value="1"/>
</dbReference>
<evidence type="ECO:0000313" key="5">
    <source>
        <dbReference type="EMBL" id="KAH7282572.1"/>
    </source>
</evidence>
<keyword evidence="4" id="KW-0676">Redox-active center</keyword>
<dbReference type="PANTHER" id="PTHR10168">
    <property type="entry name" value="GLUTAREDOXIN"/>
    <property type="match status" value="1"/>
</dbReference>
<dbReference type="InterPro" id="IPR036249">
    <property type="entry name" value="Thioredoxin-like_sf"/>
</dbReference>
<keyword evidence="3" id="KW-0963">Cytoplasm</keyword>
<evidence type="ECO:0000256" key="1">
    <source>
        <dbReference type="ARBA" id="ARBA00004496"/>
    </source>
</evidence>
<reference evidence="5" key="1">
    <citation type="submission" date="2021-08" db="EMBL/GenBank/DDBJ databases">
        <title>WGS assembly of Ceratopteris richardii.</title>
        <authorList>
            <person name="Marchant D.B."/>
            <person name="Chen G."/>
            <person name="Jenkins J."/>
            <person name="Shu S."/>
            <person name="Leebens-Mack J."/>
            <person name="Grimwood J."/>
            <person name="Schmutz J."/>
            <person name="Soltis P."/>
            <person name="Soltis D."/>
            <person name="Chen Z.-H."/>
        </authorList>
    </citation>
    <scope>NUCLEOTIDE SEQUENCE</scope>
    <source>
        <strain evidence="5">Whitten #5841</strain>
        <tissue evidence="5">Leaf</tissue>
    </source>
</reference>
<sequence length="152" mass="16085">MERGHKPLTCCSSSVYRASAAKTALDIGAGLPSTANEPLRSNASTANEPLRSNASTVEEKWENRIACENAVVVVSKKGCCMSQVVTRLLYSLGANPYVLEIKGSDVMTCEQRLDLPAVFVGGRLLGGVDRLLAAHISGSLIPQLKAAGALWL</sequence>
<evidence type="ECO:0000256" key="3">
    <source>
        <dbReference type="ARBA" id="ARBA00022490"/>
    </source>
</evidence>
<dbReference type="Proteomes" id="UP000825935">
    <property type="component" value="Chromosome 35"/>
</dbReference>
<name>A0A8T2QEQ4_CERRI</name>
<evidence type="ECO:0008006" key="7">
    <source>
        <dbReference type="Google" id="ProtNLM"/>
    </source>
</evidence>
<dbReference type="Gene3D" id="3.40.30.10">
    <property type="entry name" value="Glutaredoxin"/>
    <property type="match status" value="1"/>
</dbReference>
<comment type="similarity">
    <text evidence="2">Belongs to the glutaredoxin family. CC-type subfamily.</text>
</comment>
<evidence type="ECO:0000256" key="4">
    <source>
        <dbReference type="ARBA" id="ARBA00023284"/>
    </source>
</evidence>
<accession>A0A8T2QEQ4</accession>
<dbReference type="OMA" id="NRIACEN"/>
<keyword evidence="6" id="KW-1185">Reference proteome</keyword>
<evidence type="ECO:0000313" key="6">
    <source>
        <dbReference type="Proteomes" id="UP000825935"/>
    </source>
</evidence>
<organism evidence="5 6">
    <name type="scientific">Ceratopteris richardii</name>
    <name type="common">Triangle waterfern</name>
    <dbReference type="NCBI Taxonomy" id="49495"/>
    <lineage>
        <taxon>Eukaryota</taxon>
        <taxon>Viridiplantae</taxon>
        <taxon>Streptophyta</taxon>
        <taxon>Embryophyta</taxon>
        <taxon>Tracheophyta</taxon>
        <taxon>Polypodiopsida</taxon>
        <taxon>Polypodiidae</taxon>
        <taxon>Polypodiales</taxon>
        <taxon>Pteridineae</taxon>
        <taxon>Pteridaceae</taxon>
        <taxon>Parkerioideae</taxon>
        <taxon>Ceratopteris</taxon>
    </lineage>
</organism>
<dbReference type="InterPro" id="IPR011905">
    <property type="entry name" value="GlrX-like_pln_2"/>
</dbReference>